<name>A0AB39R8P7_9ACTN</name>
<sequence>MRASGPPPWSVSGYGWTYTVKSVTRTTSTWQFDKRPSLTITADVERSSASDHAHMEYQISGEDTGALLDTVPFEDRVKIGDNGTPPVHQHRQLVHVVWDANPQARHLTITLHDFYAPDGQDLVLKGVPVPSKT</sequence>
<reference evidence="1" key="1">
    <citation type="submission" date="2024-07" db="EMBL/GenBank/DDBJ databases">
        <authorList>
            <person name="Yu S.T."/>
        </authorList>
    </citation>
    <scope>NUCLEOTIDE SEQUENCE</scope>
    <source>
        <strain evidence="1">R41</strain>
    </source>
</reference>
<dbReference type="EMBL" id="CP163443">
    <property type="protein sequence ID" value="XDQ51046.1"/>
    <property type="molecule type" value="Genomic_DNA"/>
</dbReference>
<dbReference type="AlphaFoldDB" id="A0AB39R8P7"/>
<organism evidence="1">
    <name type="scientific">Streptomyces sp. R41</name>
    <dbReference type="NCBI Taxonomy" id="3238632"/>
    <lineage>
        <taxon>Bacteria</taxon>
        <taxon>Bacillati</taxon>
        <taxon>Actinomycetota</taxon>
        <taxon>Actinomycetes</taxon>
        <taxon>Kitasatosporales</taxon>
        <taxon>Streptomycetaceae</taxon>
        <taxon>Streptomyces</taxon>
    </lineage>
</organism>
<dbReference type="RefSeq" id="WP_369244387.1">
    <property type="nucleotide sequence ID" value="NZ_CP163443.1"/>
</dbReference>
<proteinExistence type="predicted"/>
<gene>
    <name evidence="1" type="ORF">AB5J53_04830</name>
</gene>
<accession>A0AB39R8P7</accession>
<evidence type="ECO:0000313" key="1">
    <source>
        <dbReference type="EMBL" id="XDQ51046.1"/>
    </source>
</evidence>
<protein>
    <submittedName>
        <fullName evidence="1">Uncharacterized protein</fullName>
    </submittedName>
</protein>